<dbReference type="PROSITE" id="PS50967">
    <property type="entry name" value="HRDC"/>
    <property type="match status" value="1"/>
</dbReference>
<feature type="domain" description="Helicase C-terminal" evidence="19">
    <location>
        <begin position="217"/>
        <end position="365"/>
    </location>
</feature>
<accession>A0A366IA06</accession>
<dbReference type="GO" id="GO:0009378">
    <property type="term" value="F:four-way junction helicase activity"/>
    <property type="evidence" value="ECO:0007669"/>
    <property type="project" value="TreeGrafter"/>
</dbReference>
<dbReference type="Gene3D" id="3.40.50.300">
    <property type="entry name" value="P-loop containing nucleotide triphosphate hydrolases"/>
    <property type="match status" value="2"/>
</dbReference>
<dbReference type="InterPro" id="IPR010997">
    <property type="entry name" value="HRDC-like_sf"/>
</dbReference>
<evidence type="ECO:0000256" key="4">
    <source>
        <dbReference type="ARBA" id="ARBA00022723"/>
    </source>
</evidence>
<evidence type="ECO:0000256" key="12">
    <source>
        <dbReference type="ARBA" id="ARBA00023172"/>
    </source>
</evidence>
<dbReference type="GO" id="GO:0006281">
    <property type="term" value="P:DNA repair"/>
    <property type="evidence" value="ECO:0007669"/>
    <property type="project" value="UniProtKB-KW"/>
</dbReference>
<feature type="domain" description="Helicase ATP-binding" evidence="18">
    <location>
        <begin position="24"/>
        <end position="193"/>
    </location>
</feature>
<dbReference type="NCBIfam" id="TIGR00614">
    <property type="entry name" value="recQ_fam"/>
    <property type="match status" value="1"/>
</dbReference>
<comment type="cofactor">
    <cofactor evidence="2">
        <name>Zn(2+)</name>
        <dbReference type="ChEBI" id="CHEBI:29105"/>
    </cofactor>
</comment>
<dbReference type="SMART" id="SM00487">
    <property type="entry name" value="DEXDc"/>
    <property type="match status" value="1"/>
</dbReference>
<evidence type="ECO:0000256" key="2">
    <source>
        <dbReference type="ARBA" id="ARBA00001947"/>
    </source>
</evidence>
<dbReference type="InterPro" id="IPR011545">
    <property type="entry name" value="DEAD/DEAH_box_helicase_dom"/>
</dbReference>
<dbReference type="NCBIfam" id="TIGR01389">
    <property type="entry name" value="recQ"/>
    <property type="match status" value="1"/>
</dbReference>
<evidence type="ECO:0000256" key="3">
    <source>
        <dbReference type="ARBA" id="ARBA00005446"/>
    </source>
</evidence>
<dbReference type="GO" id="GO:0046872">
    <property type="term" value="F:metal ion binding"/>
    <property type="evidence" value="ECO:0007669"/>
    <property type="project" value="UniProtKB-KW"/>
</dbReference>
<evidence type="ECO:0000256" key="14">
    <source>
        <dbReference type="ARBA" id="ARBA00023235"/>
    </source>
</evidence>
<dbReference type="CDD" id="cd17920">
    <property type="entry name" value="DEXHc_RecQ"/>
    <property type="match status" value="1"/>
</dbReference>
<evidence type="ECO:0000256" key="9">
    <source>
        <dbReference type="ARBA" id="ARBA00022833"/>
    </source>
</evidence>
<keyword evidence="8 20" id="KW-0347">Helicase</keyword>
<dbReference type="OrthoDB" id="9763310at2"/>
<dbReference type="SUPFAM" id="SSF47819">
    <property type="entry name" value="HRDC-like"/>
    <property type="match status" value="1"/>
</dbReference>
<name>A0A366IA06_9FIRM</name>
<dbReference type="InterPro" id="IPR044876">
    <property type="entry name" value="HRDC_dom_sf"/>
</dbReference>
<keyword evidence="10" id="KW-0067">ATP-binding</keyword>
<evidence type="ECO:0000256" key="7">
    <source>
        <dbReference type="ARBA" id="ARBA00022801"/>
    </source>
</evidence>
<dbReference type="InterPro" id="IPR027417">
    <property type="entry name" value="P-loop_NTPase"/>
</dbReference>
<dbReference type="PANTHER" id="PTHR13710:SF105">
    <property type="entry name" value="ATP-DEPENDENT DNA HELICASE Q1"/>
    <property type="match status" value="1"/>
</dbReference>
<dbReference type="InterPro" id="IPR029491">
    <property type="entry name" value="Helicase_HTH"/>
</dbReference>
<dbReference type="GO" id="GO:0043138">
    <property type="term" value="F:3'-5' DNA helicase activity"/>
    <property type="evidence" value="ECO:0007669"/>
    <property type="project" value="UniProtKB-EC"/>
</dbReference>
<evidence type="ECO:0000256" key="8">
    <source>
        <dbReference type="ARBA" id="ARBA00022806"/>
    </source>
</evidence>
<evidence type="ECO:0000256" key="11">
    <source>
        <dbReference type="ARBA" id="ARBA00023125"/>
    </source>
</evidence>
<keyword evidence="9" id="KW-0862">Zinc</keyword>
<dbReference type="InterPro" id="IPR036388">
    <property type="entry name" value="WH-like_DNA-bd_sf"/>
</dbReference>
<keyword evidence="12" id="KW-0233">DNA recombination</keyword>
<dbReference type="GO" id="GO:0005524">
    <property type="term" value="F:ATP binding"/>
    <property type="evidence" value="ECO:0007669"/>
    <property type="project" value="UniProtKB-KW"/>
</dbReference>
<comment type="cofactor">
    <cofactor evidence="1">
        <name>Mg(2+)</name>
        <dbReference type="ChEBI" id="CHEBI:18420"/>
    </cofactor>
</comment>
<dbReference type="Pfam" id="PF00570">
    <property type="entry name" value="HRDC"/>
    <property type="match status" value="1"/>
</dbReference>
<gene>
    <name evidence="20" type="ORF">DES36_105168</name>
</gene>
<dbReference type="SUPFAM" id="SSF46785">
    <property type="entry name" value="Winged helix' DNA-binding domain"/>
    <property type="match status" value="1"/>
</dbReference>
<dbReference type="FunFam" id="3.40.50.300:FF:001389">
    <property type="entry name" value="ATP-dependent DNA helicase RecQ"/>
    <property type="match status" value="1"/>
</dbReference>
<dbReference type="PROSITE" id="PS51192">
    <property type="entry name" value="HELICASE_ATP_BIND_1"/>
    <property type="match status" value="1"/>
</dbReference>
<evidence type="ECO:0000313" key="21">
    <source>
        <dbReference type="Proteomes" id="UP000253490"/>
    </source>
</evidence>
<comment type="catalytic activity">
    <reaction evidence="15">
        <text>Couples ATP hydrolysis with the unwinding of duplex DNA by translocating in the 3'-5' direction.</text>
        <dbReference type="EC" id="5.6.2.4"/>
    </reaction>
</comment>
<dbReference type="GO" id="GO:0016787">
    <property type="term" value="F:hydrolase activity"/>
    <property type="evidence" value="ECO:0007669"/>
    <property type="project" value="UniProtKB-KW"/>
</dbReference>
<dbReference type="InterPro" id="IPR036390">
    <property type="entry name" value="WH_DNA-bd_sf"/>
</dbReference>
<evidence type="ECO:0000259" key="19">
    <source>
        <dbReference type="PROSITE" id="PS51194"/>
    </source>
</evidence>
<evidence type="ECO:0000256" key="6">
    <source>
        <dbReference type="ARBA" id="ARBA00022763"/>
    </source>
</evidence>
<sequence length="717" mass="82256">MNIYDALKNYFGYTEFKEGQEKLIDGILSGTDALGIMPTGGGKSLCYQLPAVLLDGITIVVSPLISLMKDQVDSLNEMGIPGTFINSSISDAEYNSRVKGIKEGIYKIVYVAPERLNAYSFQNLARRIKISMVAIDEAHCISQWGHDFRPSYKEIPEFIKTLSNRPIVSAYTATATKEVVEEIKKLIELQNPVESIIGFDRPNLFYQVVKTSDKYGYVTDYINDNFPKSSGIIYCSTRKTVDSLTNKLIYDGYSVVSYHGGMTREDRRKNQEDFIFGRINIIVATNAFGMGIDKPDVRYVIHYNMPQNMESYYQEAGRAGRDGEPSSCIIMYSPSDIVKQKLLIQNNFTSSAREKILYRNLQYLIDYCNTNDCLRNDILKYFGEQTKDAGCGNCGNCLDKSEMVDVTVESQKILSCIYRLNQKFGLTTVIQVLRGSKNKKLLKWNLNQISTYGIMPEYSESSIREITMILVSKGYINITTDQFPVLKLAPSSRDVLKGNKQIYHKKHLLESKELNKNRHTDNAPKSFDQEFYEELRELRYAISQEKTLAPFMIFNDVTLREMASYFPQDKSSMLKLKGMGAKKYENYGERFLHKIIEYAEAKDIPEIKMSKEKSHSESLNERYVQTYELYNDGHTLEEISEKRGFKADTIVEHLSRCEQQGMHIDWTRFVKDEEKEEKILNAIDQLGVEKLKPIKESLPDDMSYTDIKLVIAKNRLK</sequence>
<evidence type="ECO:0000256" key="5">
    <source>
        <dbReference type="ARBA" id="ARBA00022741"/>
    </source>
</evidence>
<evidence type="ECO:0000259" key="17">
    <source>
        <dbReference type="PROSITE" id="PS50967"/>
    </source>
</evidence>
<keyword evidence="11" id="KW-0238">DNA-binding</keyword>
<keyword evidence="14" id="KW-0413">Isomerase</keyword>
<dbReference type="GO" id="GO:0043590">
    <property type="term" value="C:bacterial nucleoid"/>
    <property type="evidence" value="ECO:0007669"/>
    <property type="project" value="TreeGrafter"/>
</dbReference>
<keyword evidence="21" id="KW-1185">Reference proteome</keyword>
<dbReference type="Gene3D" id="1.10.10.10">
    <property type="entry name" value="Winged helix-like DNA-binding domain superfamily/Winged helix DNA-binding domain"/>
    <property type="match status" value="1"/>
</dbReference>
<reference evidence="20 21" key="1">
    <citation type="submission" date="2018-06" db="EMBL/GenBank/DDBJ databases">
        <title>Genomic Encyclopedia of Type Strains, Phase IV (KMG-IV): sequencing the most valuable type-strain genomes for metagenomic binning, comparative biology and taxonomic classification.</title>
        <authorList>
            <person name="Goeker M."/>
        </authorList>
    </citation>
    <scope>NUCLEOTIDE SEQUENCE [LARGE SCALE GENOMIC DNA]</scope>
    <source>
        <strain evidence="20 21">DSM 22112</strain>
    </source>
</reference>
<keyword evidence="5" id="KW-0547">Nucleotide-binding</keyword>
<dbReference type="Pfam" id="PF14493">
    <property type="entry name" value="HTH_40"/>
    <property type="match status" value="1"/>
</dbReference>
<dbReference type="EC" id="5.6.2.4" evidence="16"/>
<dbReference type="Pfam" id="PF09382">
    <property type="entry name" value="RQC"/>
    <property type="match status" value="1"/>
</dbReference>
<dbReference type="Pfam" id="PF00270">
    <property type="entry name" value="DEAD"/>
    <property type="match status" value="1"/>
</dbReference>
<dbReference type="InterPro" id="IPR018982">
    <property type="entry name" value="RQC_domain"/>
</dbReference>
<dbReference type="InterPro" id="IPR001650">
    <property type="entry name" value="Helicase_C-like"/>
</dbReference>
<keyword evidence="4" id="KW-0479">Metal-binding</keyword>
<evidence type="ECO:0000256" key="13">
    <source>
        <dbReference type="ARBA" id="ARBA00023204"/>
    </source>
</evidence>
<evidence type="ECO:0000256" key="10">
    <source>
        <dbReference type="ARBA" id="ARBA00022840"/>
    </source>
</evidence>
<dbReference type="Pfam" id="PF00271">
    <property type="entry name" value="Helicase_C"/>
    <property type="match status" value="1"/>
</dbReference>
<protein>
    <recommendedName>
        <fullName evidence="16">DNA helicase RecQ</fullName>
        <ecNumber evidence="16">5.6.2.4</ecNumber>
    </recommendedName>
</protein>
<comment type="caution">
    <text evidence="20">The sequence shown here is derived from an EMBL/GenBank/DDBJ whole genome shotgun (WGS) entry which is preliminary data.</text>
</comment>
<dbReference type="SUPFAM" id="SSF52540">
    <property type="entry name" value="P-loop containing nucleoside triphosphate hydrolases"/>
    <property type="match status" value="1"/>
</dbReference>
<dbReference type="Pfam" id="PF16124">
    <property type="entry name" value="RecQ_Zn_bind"/>
    <property type="match status" value="1"/>
</dbReference>
<organism evidence="20 21">
    <name type="scientific">Alkalibaculum bacchi</name>
    <dbReference type="NCBI Taxonomy" id="645887"/>
    <lineage>
        <taxon>Bacteria</taxon>
        <taxon>Bacillati</taxon>
        <taxon>Bacillota</taxon>
        <taxon>Clostridia</taxon>
        <taxon>Eubacteriales</taxon>
        <taxon>Eubacteriaceae</taxon>
        <taxon>Alkalibaculum</taxon>
    </lineage>
</organism>
<dbReference type="SMART" id="SM00490">
    <property type="entry name" value="HELICc"/>
    <property type="match status" value="1"/>
</dbReference>
<dbReference type="SMART" id="SM00341">
    <property type="entry name" value="HRDC"/>
    <property type="match status" value="1"/>
</dbReference>
<dbReference type="GO" id="GO:0030894">
    <property type="term" value="C:replisome"/>
    <property type="evidence" value="ECO:0007669"/>
    <property type="project" value="TreeGrafter"/>
</dbReference>
<dbReference type="InterPro" id="IPR004589">
    <property type="entry name" value="DNA_helicase_ATP-dep_RecQ"/>
</dbReference>
<evidence type="ECO:0000256" key="1">
    <source>
        <dbReference type="ARBA" id="ARBA00001946"/>
    </source>
</evidence>
<dbReference type="Gene3D" id="1.10.10.1390">
    <property type="entry name" value="ATP-dependent DNA helicase RecQ"/>
    <property type="match status" value="1"/>
</dbReference>
<evidence type="ECO:0000259" key="18">
    <source>
        <dbReference type="PROSITE" id="PS51192"/>
    </source>
</evidence>
<dbReference type="InterPro" id="IPR014001">
    <property type="entry name" value="Helicase_ATP-bd"/>
</dbReference>
<dbReference type="PANTHER" id="PTHR13710">
    <property type="entry name" value="DNA HELICASE RECQ FAMILY MEMBER"/>
    <property type="match status" value="1"/>
</dbReference>
<dbReference type="GO" id="GO:0005737">
    <property type="term" value="C:cytoplasm"/>
    <property type="evidence" value="ECO:0007669"/>
    <property type="project" value="TreeGrafter"/>
</dbReference>
<dbReference type="Gene3D" id="1.10.150.80">
    <property type="entry name" value="HRDC domain"/>
    <property type="match status" value="1"/>
</dbReference>
<dbReference type="GO" id="GO:0006310">
    <property type="term" value="P:DNA recombination"/>
    <property type="evidence" value="ECO:0007669"/>
    <property type="project" value="UniProtKB-UniRule"/>
</dbReference>
<dbReference type="Proteomes" id="UP000253490">
    <property type="component" value="Unassembled WGS sequence"/>
</dbReference>
<evidence type="ECO:0000313" key="20">
    <source>
        <dbReference type="EMBL" id="RBP66783.1"/>
    </source>
</evidence>
<proteinExistence type="inferred from homology"/>
<evidence type="ECO:0000256" key="16">
    <source>
        <dbReference type="NCBIfam" id="TIGR01389"/>
    </source>
</evidence>
<dbReference type="InterPro" id="IPR032284">
    <property type="entry name" value="RecQ_Zn-bd"/>
</dbReference>
<feature type="domain" description="HRDC" evidence="17">
    <location>
        <begin position="525"/>
        <end position="605"/>
    </location>
</feature>
<dbReference type="InterPro" id="IPR002121">
    <property type="entry name" value="HRDC_dom"/>
</dbReference>
<keyword evidence="6" id="KW-0227">DNA damage</keyword>
<dbReference type="GO" id="GO:0003677">
    <property type="term" value="F:DNA binding"/>
    <property type="evidence" value="ECO:0007669"/>
    <property type="project" value="UniProtKB-KW"/>
</dbReference>
<dbReference type="GO" id="GO:0009432">
    <property type="term" value="P:SOS response"/>
    <property type="evidence" value="ECO:0007669"/>
    <property type="project" value="UniProtKB-UniRule"/>
</dbReference>
<dbReference type="AlphaFoldDB" id="A0A366IA06"/>
<dbReference type="InterPro" id="IPR006293">
    <property type="entry name" value="DNA_helicase_ATP-dep_RecQ_bac"/>
</dbReference>
<evidence type="ECO:0000256" key="15">
    <source>
        <dbReference type="ARBA" id="ARBA00034617"/>
    </source>
</evidence>
<dbReference type="PROSITE" id="PS51194">
    <property type="entry name" value="HELICASE_CTER"/>
    <property type="match status" value="1"/>
</dbReference>
<dbReference type="CDD" id="cd18794">
    <property type="entry name" value="SF2_C_RecQ"/>
    <property type="match status" value="1"/>
</dbReference>
<keyword evidence="13" id="KW-0234">DNA repair</keyword>
<dbReference type="EMBL" id="QNRX01000005">
    <property type="protein sequence ID" value="RBP66783.1"/>
    <property type="molecule type" value="Genomic_DNA"/>
</dbReference>
<dbReference type="SMART" id="SM00956">
    <property type="entry name" value="RQC"/>
    <property type="match status" value="1"/>
</dbReference>
<keyword evidence="7" id="KW-0378">Hydrolase</keyword>
<comment type="similarity">
    <text evidence="3">Belongs to the helicase family. RecQ subfamily.</text>
</comment>
<dbReference type="GO" id="GO:0006260">
    <property type="term" value="P:DNA replication"/>
    <property type="evidence" value="ECO:0007669"/>
    <property type="project" value="InterPro"/>
</dbReference>
<dbReference type="RefSeq" id="WP_113920213.1">
    <property type="nucleotide sequence ID" value="NZ_QNRX01000005.1"/>
</dbReference>